<keyword evidence="1" id="KW-0175">Coiled coil</keyword>
<evidence type="ECO:0000256" key="2">
    <source>
        <dbReference type="SAM" id="MobiDB-lite"/>
    </source>
</evidence>
<evidence type="ECO:0008006" key="5">
    <source>
        <dbReference type="Google" id="ProtNLM"/>
    </source>
</evidence>
<dbReference type="AlphaFoldDB" id="A0AAD1SZ50"/>
<feature type="compositionally biased region" description="Polar residues" evidence="2">
    <location>
        <begin position="279"/>
        <end position="295"/>
    </location>
</feature>
<dbReference type="InterPro" id="IPR004244">
    <property type="entry name" value="Transposase_22"/>
</dbReference>
<evidence type="ECO:0000313" key="3">
    <source>
        <dbReference type="EMBL" id="CAH2313009.1"/>
    </source>
</evidence>
<sequence length="311" mass="35136">MGGGQKSKQGTEGRFPAHGEDGRDYDSDSAASDRSRTASSTPLTKEDLRQLLQEIKLNMTAEFTRHLTPITEGLSDLTRRTTAIEEHLDQTSTRSRENETAIAALQEQVHQLEEAEEDLNNRSRRNNIRIRGVPEMVGIDALASTLRELFCGLLPEASPVELLLDRAHRALRAPNAAQPRDIIRMHYFHIKEALMRAARDTPLQIEGHQVFFYQDLAPSTLCKRRRPLTQEFTRYTWGHPFKLQVRQNNRILTLHNITEAADFAERLGLPTIDFTAELNNRRANGRPSTRGTSPHATRALDSSGPRPPAEH</sequence>
<dbReference type="Gene3D" id="3.30.70.1820">
    <property type="entry name" value="L1 transposable element, RRM domain"/>
    <property type="match status" value="1"/>
</dbReference>
<gene>
    <name evidence="3" type="ORF">PECUL_23A021954</name>
</gene>
<protein>
    <recommendedName>
        <fullName evidence="5">L1 transposable element RRM domain-containing protein</fullName>
    </recommendedName>
</protein>
<dbReference type="EMBL" id="OW240919">
    <property type="protein sequence ID" value="CAH2313009.1"/>
    <property type="molecule type" value="Genomic_DNA"/>
</dbReference>
<accession>A0AAD1SZ50</accession>
<feature type="region of interest" description="Disordered" evidence="2">
    <location>
        <begin position="279"/>
        <end position="311"/>
    </location>
</feature>
<name>A0AAD1SZ50_PELCU</name>
<keyword evidence="4" id="KW-1185">Reference proteome</keyword>
<evidence type="ECO:0000256" key="1">
    <source>
        <dbReference type="SAM" id="Coils"/>
    </source>
</evidence>
<organism evidence="3 4">
    <name type="scientific">Pelobates cultripes</name>
    <name type="common">Western spadefoot toad</name>
    <dbReference type="NCBI Taxonomy" id="61616"/>
    <lineage>
        <taxon>Eukaryota</taxon>
        <taxon>Metazoa</taxon>
        <taxon>Chordata</taxon>
        <taxon>Craniata</taxon>
        <taxon>Vertebrata</taxon>
        <taxon>Euteleostomi</taxon>
        <taxon>Amphibia</taxon>
        <taxon>Batrachia</taxon>
        <taxon>Anura</taxon>
        <taxon>Pelobatoidea</taxon>
        <taxon>Pelobatidae</taxon>
        <taxon>Pelobates</taxon>
    </lineage>
</organism>
<reference evidence="3" key="1">
    <citation type="submission" date="2022-03" db="EMBL/GenBank/DDBJ databases">
        <authorList>
            <person name="Alioto T."/>
            <person name="Alioto T."/>
            <person name="Gomez Garrido J."/>
        </authorList>
    </citation>
    <scope>NUCLEOTIDE SEQUENCE</scope>
</reference>
<dbReference type="Proteomes" id="UP001295444">
    <property type="component" value="Chromosome 08"/>
</dbReference>
<evidence type="ECO:0000313" key="4">
    <source>
        <dbReference type="Proteomes" id="UP001295444"/>
    </source>
</evidence>
<proteinExistence type="predicted"/>
<feature type="compositionally biased region" description="Basic and acidic residues" evidence="2">
    <location>
        <begin position="9"/>
        <end position="36"/>
    </location>
</feature>
<feature type="region of interest" description="Disordered" evidence="2">
    <location>
        <begin position="1"/>
        <end position="45"/>
    </location>
</feature>
<dbReference type="PANTHER" id="PTHR11505">
    <property type="entry name" value="L1 TRANSPOSABLE ELEMENT-RELATED"/>
    <property type="match status" value="1"/>
</dbReference>
<feature type="coiled-coil region" evidence="1">
    <location>
        <begin position="95"/>
        <end position="125"/>
    </location>
</feature>